<sequence>MGNARLTREEMWTAIKKKYPTLNIFTINSSFSGGTHVKREFVVAILREMNIHKSIHLSRDQKRRLNLELIDKL</sequence>
<protein>
    <submittedName>
        <fullName evidence="1">Uncharacterized protein</fullName>
    </submittedName>
</protein>
<gene>
    <name evidence="1" type="ORF">LCGC14_0622750</name>
</gene>
<reference evidence="1" key="1">
    <citation type="journal article" date="2015" name="Nature">
        <title>Complex archaea that bridge the gap between prokaryotes and eukaryotes.</title>
        <authorList>
            <person name="Spang A."/>
            <person name="Saw J.H."/>
            <person name="Jorgensen S.L."/>
            <person name="Zaremba-Niedzwiedzka K."/>
            <person name="Martijn J."/>
            <person name="Lind A.E."/>
            <person name="van Eijk R."/>
            <person name="Schleper C."/>
            <person name="Guy L."/>
            <person name="Ettema T.J."/>
        </authorList>
    </citation>
    <scope>NUCLEOTIDE SEQUENCE</scope>
</reference>
<dbReference type="EMBL" id="LAZR01001063">
    <property type="protein sequence ID" value="KKN51459.1"/>
    <property type="molecule type" value="Genomic_DNA"/>
</dbReference>
<dbReference type="AlphaFoldDB" id="A0A0F9R9E7"/>
<evidence type="ECO:0000313" key="1">
    <source>
        <dbReference type="EMBL" id="KKN51459.1"/>
    </source>
</evidence>
<comment type="caution">
    <text evidence="1">The sequence shown here is derived from an EMBL/GenBank/DDBJ whole genome shotgun (WGS) entry which is preliminary data.</text>
</comment>
<organism evidence="1">
    <name type="scientific">marine sediment metagenome</name>
    <dbReference type="NCBI Taxonomy" id="412755"/>
    <lineage>
        <taxon>unclassified sequences</taxon>
        <taxon>metagenomes</taxon>
        <taxon>ecological metagenomes</taxon>
    </lineage>
</organism>
<name>A0A0F9R9E7_9ZZZZ</name>
<accession>A0A0F9R9E7</accession>
<proteinExistence type="predicted"/>